<reference evidence="3 5" key="2">
    <citation type="submission" date="2018-07" db="EMBL/GenBank/DDBJ databases">
        <title>Draft Genome Assemblies for Five Robust Yarrowia lipolytica Strains Exhibiting High Lipid Production and Pentose Sugar Utilization and Sugar Alcohol Secretion from Undetoxified Lignocellulosic Biomass Hydrolysates.</title>
        <authorList>
            <consortium name="DOE Joint Genome Institute"/>
            <person name="Walker C."/>
            <person name="Ryu S."/>
            <person name="Na H."/>
            <person name="Zane M."/>
            <person name="LaButti K."/>
            <person name="Lipzen A."/>
            <person name="Haridas S."/>
            <person name="Barry K."/>
            <person name="Grigoriev I.V."/>
            <person name="Quarterman J."/>
            <person name="Slininger P."/>
            <person name="Dien B."/>
            <person name="Trinh C.T."/>
        </authorList>
    </citation>
    <scope>NUCLEOTIDE SEQUENCE [LARGE SCALE GENOMIC DNA]</scope>
    <source>
        <strain evidence="3 5">YB392</strain>
    </source>
</reference>
<dbReference type="GO" id="GO:0005763">
    <property type="term" value="C:mitochondrial small ribosomal subunit"/>
    <property type="evidence" value="ECO:0007669"/>
    <property type="project" value="TreeGrafter"/>
</dbReference>
<dbReference type="Proteomes" id="UP000256601">
    <property type="component" value="Unassembled WGS sequence"/>
</dbReference>
<gene>
    <name evidence="3" type="ORF">B0I71DRAFT_135299</name>
    <name evidence="2" type="ORF">YALI1_B19713g</name>
</gene>
<dbReference type="InterPro" id="IPR016712">
    <property type="entry name" value="Rbsml_bS1m-like"/>
</dbReference>
<accession>A0A1H6PW84</accession>
<dbReference type="PIRSF" id="PIRSF018156">
    <property type="entry name" value="MRPL51_fungal"/>
    <property type="match status" value="1"/>
</dbReference>
<feature type="region of interest" description="Disordered" evidence="1">
    <location>
        <begin position="102"/>
        <end position="130"/>
    </location>
</feature>
<protein>
    <submittedName>
        <fullName evidence="3">Mitochondrial ribosomal protein MRP51</fullName>
    </submittedName>
</protein>
<feature type="region of interest" description="Disordered" evidence="1">
    <location>
        <begin position="266"/>
        <end position="293"/>
    </location>
</feature>
<dbReference type="PANTHER" id="PTHR28058">
    <property type="entry name" value="37S RIBOSOMAL PROTEIN MRP51, MITOCHONDRIAL"/>
    <property type="match status" value="1"/>
</dbReference>
<sequence>MSMSKPSRSFGSLLKNSRYASIVIPKGKNANPAVPVQQVITATPETKRRSDWGLKRPVPPLFKSEVASVEAIDTRMQMAELTYGTRYHGAAQRLRSTGLAFTSVHGGGKSTSEKKMDPFFTQPHKNESGKLPMTRESFLSKVDPVNMNYPSQLLKLAKSYVNENIELPARAHQEIKATGGLSYVPSGSLRNSRNGVQESILVSGRVRDGERATSVAAIGGVVAKLDLDHTRATAPYRDGQRVSHFNVQTSAIDSKTGNIVMTVQGKRDTNYSPRGSRSPRAASSSDLINNMIK</sequence>
<reference evidence="2 4" key="1">
    <citation type="journal article" date="2016" name="PLoS ONE">
        <title>Sequence Assembly of Yarrowia lipolytica Strain W29/CLIB89 Shows Transposable Element Diversity.</title>
        <authorList>
            <person name="Magnan C."/>
            <person name="Yu J."/>
            <person name="Chang I."/>
            <person name="Jahn E."/>
            <person name="Kanomata Y."/>
            <person name="Wu J."/>
            <person name="Zeller M."/>
            <person name="Oakes M."/>
            <person name="Baldi P."/>
            <person name="Sandmeyer S."/>
        </authorList>
    </citation>
    <scope>NUCLEOTIDE SEQUENCE [LARGE SCALE GENOMIC DNA]</scope>
    <source>
        <strain evidence="2">CLIB89</strain>
        <strain evidence="4">CLIB89(W29)</strain>
    </source>
</reference>
<proteinExistence type="predicted"/>
<dbReference type="VEuPathDB" id="FungiDB:YALI1_B19713g"/>
<evidence type="ECO:0000313" key="5">
    <source>
        <dbReference type="Proteomes" id="UP000256601"/>
    </source>
</evidence>
<dbReference type="KEGG" id="yli:2907341"/>
<dbReference type="PANTHER" id="PTHR28058:SF1">
    <property type="entry name" value="SMALL RIBOSOMAL SUBUNIT PROTEIN BS1M"/>
    <property type="match status" value="1"/>
</dbReference>
<feature type="compositionally biased region" description="Low complexity" evidence="1">
    <location>
        <begin position="272"/>
        <end position="285"/>
    </location>
</feature>
<evidence type="ECO:0000313" key="2">
    <source>
        <dbReference type="EMBL" id="AOW01721.1"/>
    </source>
</evidence>
<dbReference type="GeneID" id="2907341"/>
<dbReference type="AlphaFoldDB" id="A0A1H6PW84"/>
<evidence type="ECO:0000256" key="1">
    <source>
        <dbReference type="SAM" id="MobiDB-lite"/>
    </source>
</evidence>
<keyword evidence="3" id="KW-0689">Ribosomal protein</keyword>
<evidence type="ECO:0000313" key="4">
    <source>
        <dbReference type="Proteomes" id="UP000182444"/>
    </source>
</evidence>
<evidence type="ECO:0000313" key="3">
    <source>
        <dbReference type="EMBL" id="RDW23855.1"/>
    </source>
</evidence>
<dbReference type="GO" id="GO:0003735">
    <property type="term" value="F:structural constituent of ribosome"/>
    <property type="evidence" value="ECO:0007669"/>
    <property type="project" value="TreeGrafter"/>
</dbReference>
<dbReference type="OMA" id="ANEHTKF"/>
<keyword evidence="3" id="KW-0687">Ribonucleoprotein</keyword>
<name>A0A1H6PW84_YARLL</name>
<dbReference type="GO" id="GO:0070124">
    <property type="term" value="P:mitochondrial translational initiation"/>
    <property type="evidence" value="ECO:0007669"/>
    <property type="project" value="TreeGrafter"/>
</dbReference>
<dbReference type="EMBL" id="CP017554">
    <property type="protein sequence ID" value="AOW01721.1"/>
    <property type="molecule type" value="Genomic_DNA"/>
</dbReference>
<dbReference type="Proteomes" id="UP000182444">
    <property type="component" value="Chromosome 1B"/>
</dbReference>
<organism evidence="2 4">
    <name type="scientific">Yarrowia lipolytica</name>
    <name type="common">Candida lipolytica</name>
    <dbReference type="NCBI Taxonomy" id="4952"/>
    <lineage>
        <taxon>Eukaryota</taxon>
        <taxon>Fungi</taxon>
        <taxon>Dikarya</taxon>
        <taxon>Ascomycota</taxon>
        <taxon>Saccharomycotina</taxon>
        <taxon>Dipodascomycetes</taxon>
        <taxon>Dipodascales</taxon>
        <taxon>Dipodascales incertae sedis</taxon>
        <taxon>Yarrowia</taxon>
    </lineage>
</organism>
<dbReference type="EMBL" id="KZ859062">
    <property type="protein sequence ID" value="RDW23855.1"/>
    <property type="molecule type" value="Genomic_DNA"/>
</dbReference>
<dbReference type="Pfam" id="PF11709">
    <property type="entry name" value="Mit_ribos_Mrp51"/>
    <property type="match status" value="2"/>
</dbReference>
<dbReference type="VEuPathDB" id="FungiDB:YALI0_B14993g"/>